<dbReference type="SUPFAM" id="SSF89064">
    <property type="entry name" value="Replisome organizer (g39p helicase loader/inhibitor protein)"/>
    <property type="match status" value="1"/>
</dbReference>
<gene>
    <name evidence="2" type="ORF">P9J83_17790</name>
</gene>
<keyword evidence="2" id="KW-0378">Hydrolase</keyword>
<evidence type="ECO:0000313" key="2">
    <source>
        <dbReference type="EMBL" id="MDS1005321.1"/>
    </source>
</evidence>
<keyword evidence="2" id="KW-0347">Helicase</keyword>
<accession>A0AAE4FN71</accession>
<comment type="caution">
    <text evidence="2">The sequence shown here is derived from an EMBL/GenBank/DDBJ whole genome shotgun (WGS) entry which is preliminary data.</text>
</comment>
<dbReference type="GO" id="GO:0004386">
    <property type="term" value="F:helicase activity"/>
    <property type="evidence" value="ECO:0007669"/>
    <property type="project" value="UniProtKB-KW"/>
</dbReference>
<dbReference type="InterPro" id="IPR024424">
    <property type="entry name" value="G39P_N"/>
</dbReference>
<keyword evidence="2" id="KW-0067">ATP-binding</keyword>
<evidence type="ECO:0000259" key="1">
    <source>
        <dbReference type="Pfam" id="PF11417"/>
    </source>
</evidence>
<name>A0AAE4FN71_CLOSG</name>
<keyword evidence="2" id="KW-0547">Nucleotide-binding</keyword>
<reference evidence="2" key="1">
    <citation type="submission" date="2023-04" db="EMBL/GenBank/DDBJ databases">
        <title>Assessment of the microbiological origin of a defect in Grana Padano cheese.</title>
        <authorList>
            <person name="Zago M."/>
            <person name="Rossetti L."/>
            <person name="Bonvini B."/>
            <person name="Carminati D."/>
            <person name="Giraffa G."/>
        </authorList>
    </citation>
    <scope>NUCLEOTIDE SEQUENCE</scope>
    <source>
        <strain evidence="2">4990</strain>
    </source>
</reference>
<dbReference type="Gene3D" id="1.10.8.200">
    <property type="entry name" value="Replisome organizer (g39p helicase loader/inhibitor protein)"/>
    <property type="match status" value="1"/>
</dbReference>
<dbReference type="Proteomes" id="UP001182303">
    <property type="component" value="Unassembled WGS sequence"/>
</dbReference>
<dbReference type="RefSeq" id="WP_310944612.1">
    <property type="nucleotide sequence ID" value="NZ_JARUIS010000043.1"/>
</dbReference>
<dbReference type="EMBL" id="JARUIS010000043">
    <property type="protein sequence ID" value="MDS1005321.1"/>
    <property type="molecule type" value="Genomic_DNA"/>
</dbReference>
<evidence type="ECO:0000313" key="3">
    <source>
        <dbReference type="Proteomes" id="UP001182303"/>
    </source>
</evidence>
<proteinExistence type="predicted"/>
<dbReference type="InterPro" id="IPR036173">
    <property type="entry name" value="G39-like_N_sf"/>
</dbReference>
<organism evidence="2 3">
    <name type="scientific">Clostridium sporogenes</name>
    <dbReference type="NCBI Taxonomy" id="1509"/>
    <lineage>
        <taxon>Bacteria</taxon>
        <taxon>Bacillati</taxon>
        <taxon>Bacillota</taxon>
        <taxon>Clostridia</taxon>
        <taxon>Eubacteriales</taxon>
        <taxon>Clostridiaceae</taxon>
        <taxon>Clostridium</taxon>
    </lineage>
</organism>
<dbReference type="AlphaFoldDB" id="A0AAE4FN71"/>
<dbReference type="Pfam" id="PF11417">
    <property type="entry name" value="Inhibitor_G39P"/>
    <property type="match status" value="1"/>
</dbReference>
<feature type="domain" description="Replicative helicase inhibitor G39P N-terminal" evidence="1">
    <location>
        <begin position="1"/>
        <end position="69"/>
    </location>
</feature>
<sequence>MTQEETIKVLSIIKAAYPQWARDLKPTDAKAMVNLWSSMLEDYPYNIVQIAIKKIIATNKFPPSVAEVIEAINYITSGGKSEMTEIEAWGLVRKAIKSSAYNAEEEFNKLPERIQQAIGSHNVLHNWSQESINGIETVIGSNFMRSYKATVARKKEEKQLPQSIRTMLGDISQNIGRKMIEGDK</sequence>
<protein>
    <submittedName>
        <fullName evidence="2">Replicative helicase loader/inhibitor</fullName>
    </submittedName>
</protein>